<sequence>MRHDRTMSGRWRQAAVLAGALALVGCTPGGPSPSPTAASTPIPTDVLAGISVEVRQGRSTWADRVVQVRVTNAGPGDVSVAGVRLTTPDVEGVAATDKGRVLRAGVDRDFSVALGDPVCDDPGSSPASVEVDVTDDAGRRSTVVAEPTDPQGHLARIHGEDCAAVAVAEGATLTLADAITTTDVAGTPAAQVVLAVEPVPGGPRVEVTQVDRTVLFAPPGGAVSWPVALDTDAGPGTATLPATAGRCDLHAVADDKRGTFFGVHARVDGVDQPVFYLASSEALRSALFAFLRTACGAEATG</sequence>
<dbReference type="Proteomes" id="UP000321049">
    <property type="component" value="Unassembled WGS sequence"/>
</dbReference>
<evidence type="ECO:0000313" key="2">
    <source>
        <dbReference type="Proteomes" id="UP000321049"/>
    </source>
</evidence>
<dbReference type="EMBL" id="BJWH01000005">
    <property type="protein sequence ID" value="GEL97830.1"/>
    <property type="molecule type" value="Genomic_DNA"/>
</dbReference>
<proteinExistence type="predicted"/>
<reference evidence="1 2" key="1">
    <citation type="submission" date="2019-07" db="EMBL/GenBank/DDBJ databases">
        <title>Whole genome shotgun sequence of Cellulomonas terrae NBRC 100819.</title>
        <authorList>
            <person name="Hosoyama A."/>
            <person name="Uohara A."/>
            <person name="Ohji S."/>
            <person name="Ichikawa N."/>
        </authorList>
    </citation>
    <scope>NUCLEOTIDE SEQUENCE [LARGE SCALE GENOMIC DNA]</scope>
    <source>
        <strain evidence="1 2">NBRC 100819</strain>
    </source>
</reference>
<organism evidence="1 2">
    <name type="scientific">Cellulomonas terrae</name>
    <dbReference type="NCBI Taxonomy" id="311234"/>
    <lineage>
        <taxon>Bacteria</taxon>
        <taxon>Bacillati</taxon>
        <taxon>Actinomycetota</taxon>
        <taxon>Actinomycetes</taxon>
        <taxon>Micrococcales</taxon>
        <taxon>Cellulomonadaceae</taxon>
        <taxon>Cellulomonas</taxon>
    </lineage>
</organism>
<name>A0A511JII9_9CELL</name>
<keyword evidence="2" id="KW-1185">Reference proteome</keyword>
<gene>
    <name evidence="1" type="ORF">CTE05_13770</name>
</gene>
<protein>
    <submittedName>
        <fullName evidence="1">Uncharacterized protein</fullName>
    </submittedName>
</protein>
<accession>A0A511JII9</accession>
<dbReference type="AlphaFoldDB" id="A0A511JII9"/>
<dbReference type="PROSITE" id="PS51257">
    <property type="entry name" value="PROKAR_LIPOPROTEIN"/>
    <property type="match status" value="1"/>
</dbReference>
<evidence type="ECO:0000313" key="1">
    <source>
        <dbReference type="EMBL" id="GEL97830.1"/>
    </source>
</evidence>
<comment type="caution">
    <text evidence="1">The sequence shown here is derived from an EMBL/GenBank/DDBJ whole genome shotgun (WGS) entry which is preliminary data.</text>
</comment>